<accession>I1LSP9</accession>
<name>I1LSP9_SOYBN</name>
<dbReference type="PaxDb" id="3847-GLYMA12G16720.1"/>
<sequence length="138" mass="15738">MIKGLAPITAFDLREKLTKLLSQWSSNFNPNKVRQTHAQCWKRVHEFSQEYWDLQLLFEIVGAVGSPITLDEATKSKTFGHFSCILMDVDLAKTLHLEVMVERESYAFLVKVNYENFFPFVMSAKLLDTTSCSAKGGI</sequence>
<dbReference type="InterPro" id="IPR040256">
    <property type="entry name" value="At4g02000-like"/>
</dbReference>
<organism evidence="2">
    <name type="scientific">Glycine max</name>
    <name type="common">Soybean</name>
    <name type="synonym">Glycine hispida</name>
    <dbReference type="NCBI Taxonomy" id="3847"/>
    <lineage>
        <taxon>Eukaryota</taxon>
        <taxon>Viridiplantae</taxon>
        <taxon>Streptophyta</taxon>
        <taxon>Embryophyta</taxon>
        <taxon>Tracheophyta</taxon>
        <taxon>Spermatophyta</taxon>
        <taxon>Magnoliopsida</taxon>
        <taxon>eudicotyledons</taxon>
        <taxon>Gunneridae</taxon>
        <taxon>Pentapetalae</taxon>
        <taxon>rosids</taxon>
        <taxon>fabids</taxon>
        <taxon>Fabales</taxon>
        <taxon>Fabaceae</taxon>
        <taxon>Papilionoideae</taxon>
        <taxon>50 kb inversion clade</taxon>
        <taxon>NPAAA clade</taxon>
        <taxon>indigoferoid/millettioid clade</taxon>
        <taxon>Phaseoleae</taxon>
        <taxon>Glycine</taxon>
        <taxon>Glycine subgen. Soja</taxon>
    </lineage>
</organism>
<evidence type="ECO:0000313" key="3">
    <source>
        <dbReference type="Proteomes" id="UP000008827"/>
    </source>
</evidence>
<evidence type="ECO:0000313" key="1">
    <source>
        <dbReference type="EMBL" id="KRH25901.1"/>
    </source>
</evidence>
<proteinExistence type="predicted"/>
<reference evidence="2" key="2">
    <citation type="submission" date="2018-02" db="UniProtKB">
        <authorList>
            <consortium name="EnsemblPlants"/>
        </authorList>
    </citation>
    <scope>IDENTIFICATION</scope>
    <source>
        <strain evidence="2">Williams 82</strain>
    </source>
</reference>
<protein>
    <submittedName>
        <fullName evidence="1 2">Uncharacterized protein</fullName>
    </submittedName>
</protein>
<evidence type="ECO:0000313" key="2">
    <source>
        <dbReference type="EnsemblPlants" id="KRH25901"/>
    </source>
</evidence>
<gene>
    <name evidence="1" type="ORF">GLYMA_12G137300</name>
</gene>
<dbReference type="OMA" id="HIELEYH"/>
<dbReference type="InParanoid" id="I1LSP9"/>
<dbReference type="AlphaFoldDB" id="I1LSP9"/>
<reference evidence="1" key="3">
    <citation type="submission" date="2018-07" db="EMBL/GenBank/DDBJ databases">
        <title>WGS assembly of Glycine max.</title>
        <authorList>
            <person name="Schmutz J."/>
            <person name="Cannon S."/>
            <person name="Schlueter J."/>
            <person name="Ma J."/>
            <person name="Mitros T."/>
            <person name="Nelson W."/>
            <person name="Hyten D."/>
            <person name="Song Q."/>
            <person name="Thelen J."/>
            <person name="Cheng J."/>
            <person name="Xu D."/>
            <person name="Hellsten U."/>
            <person name="May G."/>
            <person name="Yu Y."/>
            <person name="Sakurai T."/>
            <person name="Umezawa T."/>
            <person name="Bhattacharyya M."/>
            <person name="Sandhu D."/>
            <person name="Valliyodan B."/>
            <person name="Lindquist E."/>
            <person name="Peto M."/>
            <person name="Grant D."/>
            <person name="Shu S."/>
            <person name="Goodstein D."/>
            <person name="Barry K."/>
            <person name="Futrell-Griggs M."/>
            <person name="Abernathy B."/>
            <person name="Du J."/>
            <person name="Tian Z."/>
            <person name="Zhu L."/>
            <person name="Gill N."/>
            <person name="Joshi T."/>
            <person name="Libault M."/>
            <person name="Sethuraman A."/>
            <person name="Zhang X."/>
            <person name="Shinozaki K."/>
            <person name="Nguyen H."/>
            <person name="Wing R."/>
            <person name="Cregan P."/>
            <person name="Specht J."/>
            <person name="Grimwood J."/>
            <person name="Rokhsar D."/>
            <person name="Stacey G."/>
            <person name="Shoemaker R."/>
            <person name="Jackson S."/>
        </authorList>
    </citation>
    <scope>NUCLEOTIDE SEQUENCE</scope>
    <source>
        <tissue evidence="1">Callus</tissue>
    </source>
</reference>
<dbReference type="EnsemblPlants" id="KRH25901">
    <property type="protein sequence ID" value="KRH25901"/>
    <property type="gene ID" value="GLYMA_12G137300"/>
</dbReference>
<dbReference type="HOGENOM" id="CLU_1858840_0_0_1"/>
<dbReference type="PANTHER" id="PTHR31286:SF60">
    <property type="entry name" value="PROTEIN, PUTATIVE-RELATED"/>
    <property type="match status" value="1"/>
</dbReference>
<dbReference type="Gramene" id="KRH25901">
    <property type="protein sequence ID" value="KRH25901"/>
    <property type="gene ID" value="GLYMA_12G137300"/>
</dbReference>
<reference evidence="1 2" key="1">
    <citation type="journal article" date="2010" name="Nature">
        <title>Genome sequence of the palaeopolyploid soybean.</title>
        <authorList>
            <person name="Schmutz J."/>
            <person name="Cannon S.B."/>
            <person name="Schlueter J."/>
            <person name="Ma J."/>
            <person name="Mitros T."/>
            <person name="Nelson W."/>
            <person name="Hyten D.L."/>
            <person name="Song Q."/>
            <person name="Thelen J.J."/>
            <person name="Cheng J."/>
            <person name="Xu D."/>
            <person name="Hellsten U."/>
            <person name="May G.D."/>
            <person name="Yu Y."/>
            <person name="Sakurai T."/>
            <person name="Umezawa T."/>
            <person name="Bhattacharyya M.K."/>
            <person name="Sandhu D."/>
            <person name="Valliyodan B."/>
            <person name="Lindquist E."/>
            <person name="Peto M."/>
            <person name="Grant D."/>
            <person name="Shu S."/>
            <person name="Goodstein D."/>
            <person name="Barry K."/>
            <person name="Futrell-Griggs M."/>
            <person name="Abernathy B."/>
            <person name="Du J."/>
            <person name="Tian Z."/>
            <person name="Zhu L."/>
            <person name="Gill N."/>
            <person name="Joshi T."/>
            <person name="Libault M."/>
            <person name="Sethuraman A."/>
            <person name="Zhang X.-C."/>
            <person name="Shinozaki K."/>
            <person name="Nguyen H.T."/>
            <person name="Wing R.A."/>
            <person name="Cregan P."/>
            <person name="Specht J."/>
            <person name="Grimwood J."/>
            <person name="Rokhsar D."/>
            <person name="Stacey G."/>
            <person name="Shoemaker R.C."/>
            <person name="Jackson S.A."/>
        </authorList>
    </citation>
    <scope>NUCLEOTIDE SEQUENCE [LARGE SCALE GENOMIC DNA]</scope>
    <source>
        <strain evidence="2">cv. Williams 82</strain>
        <tissue evidence="1">Callus</tissue>
    </source>
</reference>
<keyword evidence="3" id="KW-1185">Reference proteome</keyword>
<dbReference type="Proteomes" id="UP000008827">
    <property type="component" value="Chromosome 12"/>
</dbReference>
<dbReference type="EMBL" id="CM000845">
    <property type="protein sequence ID" value="KRH25901.1"/>
    <property type="molecule type" value="Genomic_DNA"/>
</dbReference>
<dbReference type="PANTHER" id="PTHR31286">
    <property type="entry name" value="GLYCINE-RICH CELL WALL STRUCTURAL PROTEIN 1.8-LIKE"/>
    <property type="match status" value="1"/>
</dbReference>